<dbReference type="OrthoDB" id="1551124at2"/>
<evidence type="ECO:0000313" key="2">
    <source>
        <dbReference type="EMBL" id="RDU73914.1"/>
    </source>
</evidence>
<sequence length="103" mass="12091">MSKLKYDFAKEFTDTPGPRYKKLGSFSGEEFREILRDLLKRYEKIEIDGSGIRSSFSPSFLSEAFSPLCQEMGEEYFFDRVSLISSKNPKLKEKFEFYSKNLQ</sequence>
<evidence type="ECO:0000259" key="1">
    <source>
        <dbReference type="Pfam" id="PF14213"/>
    </source>
</evidence>
<dbReference type="AlphaFoldDB" id="A0A3D8JAL4"/>
<feature type="domain" description="DUF4325" evidence="1">
    <location>
        <begin position="27"/>
        <end position="89"/>
    </location>
</feature>
<dbReference type="Proteomes" id="UP000256695">
    <property type="component" value="Unassembled WGS sequence"/>
</dbReference>
<comment type="caution">
    <text evidence="2">The sequence shown here is derived from an EMBL/GenBank/DDBJ whole genome shotgun (WGS) entry which is preliminary data.</text>
</comment>
<name>A0A3D8JAL4_9HELI</name>
<keyword evidence="3" id="KW-1185">Reference proteome</keyword>
<dbReference type="EMBL" id="NXLX01000008">
    <property type="protein sequence ID" value="RDU73914.1"/>
    <property type="molecule type" value="Genomic_DNA"/>
</dbReference>
<organism evidence="2 3">
    <name type="scientific">Helicobacter anseris</name>
    <dbReference type="NCBI Taxonomy" id="375926"/>
    <lineage>
        <taxon>Bacteria</taxon>
        <taxon>Pseudomonadati</taxon>
        <taxon>Campylobacterota</taxon>
        <taxon>Epsilonproteobacteria</taxon>
        <taxon>Campylobacterales</taxon>
        <taxon>Helicobacteraceae</taxon>
        <taxon>Helicobacter</taxon>
    </lineage>
</organism>
<evidence type="ECO:0000313" key="3">
    <source>
        <dbReference type="Proteomes" id="UP000256695"/>
    </source>
</evidence>
<proteinExistence type="predicted"/>
<protein>
    <recommendedName>
        <fullName evidence="1">DUF4325 domain-containing protein</fullName>
    </recommendedName>
</protein>
<accession>A0A3D8JAL4</accession>
<dbReference type="InterPro" id="IPR025474">
    <property type="entry name" value="DUF4325"/>
</dbReference>
<reference evidence="2 3" key="1">
    <citation type="submission" date="2018-04" db="EMBL/GenBank/DDBJ databases">
        <title>Novel Campyloabacter and Helicobacter Species and Strains.</title>
        <authorList>
            <person name="Mannion A.J."/>
            <person name="Shen Z."/>
            <person name="Fox J.G."/>
        </authorList>
    </citation>
    <scope>NUCLEOTIDE SEQUENCE [LARGE SCALE GENOMIC DNA]</scope>
    <source>
        <strain evidence="2 3">MIT 04-9362</strain>
    </source>
</reference>
<gene>
    <name evidence="2" type="ORF">CQA57_04415</name>
</gene>
<dbReference type="Pfam" id="PF14213">
    <property type="entry name" value="DUF4325"/>
    <property type="match status" value="1"/>
</dbReference>
<dbReference type="RefSeq" id="WP_115579022.1">
    <property type="nucleotide sequence ID" value="NZ_NXLX01000008.1"/>
</dbReference>